<dbReference type="AlphaFoldDB" id="G3HHF4"/>
<protein>
    <submittedName>
        <fullName evidence="1">Uncharacterized protein</fullName>
    </submittedName>
</protein>
<sequence length="61" mass="6911">MEEECYSLIKREHITHFTINLSAKSRLSPTAMCELDASCPPELGPNEYTERLVLVTMLLGQ</sequence>
<evidence type="ECO:0000313" key="2">
    <source>
        <dbReference type="Proteomes" id="UP000001075"/>
    </source>
</evidence>
<dbReference type="EMBL" id="JH000378">
    <property type="protein sequence ID" value="EGV92844.1"/>
    <property type="molecule type" value="Genomic_DNA"/>
</dbReference>
<evidence type="ECO:0000313" key="1">
    <source>
        <dbReference type="EMBL" id="EGV92844.1"/>
    </source>
</evidence>
<reference evidence="2" key="1">
    <citation type="journal article" date="2011" name="Nat. Biotechnol.">
        <title>The genomic sequence of the Chinese hamster ovary (CHO)-K1 cell line.</title>
        <authorList>
            <person name="Xu X."/>
            <person name="Nagarajan H."/>
            <person name="Lewis N.E."/>
            <person name="Pan S."/>
            <person name="Cai Z."/>
            <person name="Liu X."/>
            <person name="Chen W."/>
            <person name="Xie M."/>
            <person name="Wang W."/>
            <person name="Hammond S."/>
            <person name="Andersen M.R."/>
            <person name="Neff N."/>
            <person name="Passarelli B."/>
            <person name="Koh W."/>
            <person name="Fan H.C."/>
            <person name="Wang J."/>
            <person name="Gui Y."/>
            <person name="Lee K.H."/>
            <person name="Betenbaugh M.J."/>
            <person name="Quake S.R."/>
            <person name="Famili I."/>
            <person name="Palsson B.O."/>
            <person name="Wang J."/>
        </authorList>
    </citation>
    <scope>NUCLEOTIDE SEQUENCE [LARGE SCALE GENOMIC DNA]</scope>
    <source>
        <strain evidence="2">CHO K1 cell line</strain>
    </source>
</reference>
<accession>G3HHF4</accession>
<organism evidence="1 2">
    <name type="scientific">Cricetulus griseus</name>
    <name type="common">Chinese hamster</name>
    <name type="synonym">Cricetulus barabensis griseus</name>
    <dbReference type="NCBI Taxonomy" id="10029"/>
    <lineage>
        <taxon>Eukaryota</taxon>
        <taxon>Metazoa</taxon>
        <taxon>Chordata</taxon>
        <taxon>Craniata</taxon>
        <taxon>Vertebrata</taxon>
        <taxon>Euteleostomi</taxon>
        <taxon>Mammalia</taxon>
        <taxon>Eutheria</taxon>
        <taxon>Euarchontoglires</taxon>
        <taxon>Glires</taxon>
        <taxon>Rodentia</taxon>
        <taxon>Myomorpha</taxon>
        <taxon>Muroidea</taxon>
        <taxon>Cricetidae</taxon>
        <taxon>Cricetinae</taxon>
        <taxon>Cricetulus</taxon>
    </lineage>
</organism>
<dbReference type="InParanoid" id="G3HHF4"/>
<dbReference type="Proteomes" id="UP000001075">
    <property type="component" value="Unassembled WGS sequence"/>
</dbReference>
<name>G3HHF4_CRIGR</name>
<proteinExistence type="predicted"/>
<gene>
    <name evidence="1" type="ORF">I79_010055</name>
</gene>